<proteinExistence type="predicted"/>
<reference evidence="1" key="1">
    <citation type="submission" date="2022-03" db="EMBL/GenBank/DDBJ databases">
        <authorList>
            <person name="Sayadi A."/>
        </authorList>
    </citation>
    <scope>NUCLEOTIDE SEQUENCE</scope>
</reference>
<organism evidence="1 2">
    <name type="scientific">Acanthoscelides obtectus</name>
    <name type="common">Bean weevil</name>
    <name type="synonym">Bruchus obtectus</name>
    <dbReference type="NCBI Taxonomy" id="200917"/>
    <lineage>
        <taxon>Eukaryota</taxon>
        <taxon>Metazoa</taxon>
        <taxon>Ecdysozoa</taxon>
        <taxon>Arthropoda</taxon>
        <taxon>Hexapoda</taxon>
        <taxon>Insecta</taxon>
        <taxon>Pterygota</taxon>
        <taxon>Neoptera</taxon>
        <taxon>Endopterygota</taxon>
        <taxon>Coleoptera</taxon>
        <taxon>Polyphaga</taxon>
        <taxon>Cucujiformia</taxon>
        <taxon>Chrysomeloidea</taxon>
        <taxon>Chrysomelidae</taxon>
        <taxon>Bruchinae</taxon>
        <taxon>Bruchini</taxon>
        <taxon>Acanthoscelides</taxon>
    </lineage>
</organism>
<evidence type="ECO:0000313" key="1">
    <source>
        <dbReference type="EMBL" id="CAH1961859.1"/>
    </source>
</evidence>
<gene>
    <name evidence="1" type="ORF">ACAOBT_LOCUS4375</name>
</gene>
<dbReference type="OrthoDB" id="297496at2759"/>
<dbReference type="Proteomes" id="UP001152888">
    <property type="component" value="Unassembled WGS sequence"/>
</dbReference>
<evidence type="ECO:0000313" key="2">
    <source>
        <dbReference type="Proteomes" id="UP001152888"/>
    </source>
</evidence>
<dbReference type="AlphaFoldDB" id="A0A9P0P0G6"/>
<name>A0A9P0P0G6_ACAOB</name>
<accession>A0A9P0P0G6</accession>
<sequence>MAVTQFCEEPMKISWYLFLPSAYGDRSSKQWVWNDNKRESERTNFNSDSQSDAAGRYDVYEDSRLFAPNNRPLYTEVLPPRPPPVIPERPGNLYLDNNQGSYGLGAGSYHVTNGVAQGVLTAPLPNQVPHQELDRCKCTQKFNCQGIAYGHCDVGKQYCCYSSNHVKPQVGFQPSVSLNPIENGVLVGPGHFKPGYGLENGVLTGPGRPTVNTLHRPPIVGGFHGGNRRPLNGNTYSAANGVLVGPGGPIDRPTYGFARNN</sequence>
<keyword evidence="2" id="KW-1185">Reference proteome</keyword>
<dbReference type="EMBL" id="CAKOFQ010006697">
    <property type="protein sequence ID" value="CAH1961859.1"/>
    <property type="molecule type" value="Genomic_DNA"/>
</dbReference>
<comment type="caution">
    <text evidence="1">The sequence shown here is derived from an EMBL/GenBank/DDBJ whole genome shotgun (WGS) entry which is preliminary data.</text>
</comment>
<protein>
    <submittedName>
        <fullName evidence="1">Uncharacterized protein</fullName>
    </submittedName>
</protein>